<proteinExistence type="predicted"/>
<sequence>MRVHRLTIANDFGIEELQRMSQEAGKFSADILIEYEEEGTSFKIDVKSVLGTMLLALRRGTDILLRTKGKDEEEAIHWLSETFENRT</sequence>
<comment type="subcellular location">
    <subcellularLocation>
        <location evidence="1">Cytoplasm</location>
    </subcellularLocation>
</comment>
<keyword evidence="6" id="KW-1185">Reference proteome</keyword>
<protein>
    <submittedName>
        <fullName evidence="5">HPr family phosphocarrier protein</fullName>
    </submittedName>
</protein>
<dbReference type="PANTHER" id="PTHR33705:SF2">
    <property type="entry name" value="PHOSPHOCARRIER PROTEIN NPR"/>
    <property type="match status" value="1"/>
</dbReference>
<dbReference type="SUPFAM" id="SSF55594">
    <property type="entry name" value="HPr-like"/>
    <property type="match status" value="1"/>
</dbReference>
<dbReference type="GO" id="GO:0009401">
    <property type="term" value="P:phosphoenolpyruvate-dependent sugar phosphotransferase system"/>
    <property type="evidence" value="ECO:0007669"/>
    <property type="project" value="UniProtKB-KW"/>
</dbReference>
<comment type="caution">
    <text evidence="5">The sequence shown here is derived from an EMBL/GenBank/DDBJ whole genome shotgun (WGS) entry which is preliminary data.</text>
</comment>
<evidence type="ECO:0000313" key="5">
    <source>
        <dbReference type="EMBL" id="TLS52644.1"/>
    </source>
</evidence>
<reference evidence="5 6" key="1">
    <citation type="submission" date="2019-05" db="EMBL/GenBank/DDBJ databases">
        <authorList>
            <person name="Narsing Rao M.P."/>
            <person name="Li W.J."/>
        </authorList>
    </citation>
    <scope>NUCLEOTIDE SEQUENCE [LARGE SCALE GENOMIC DNA]</scope>
    <source>
        <strain evidence="5 6">SYSU_K30003</strain>
    </source>
</reference>
<feature type="domain" description="HPr" evidence="4">
    <location>
        <begin position="1"/>
        <end position="87"/>
    </location>
</feature>
<dbReference type="AlphaFoldDB" id="A0A5R9GH22"/>
<evidence type="ECO:0000259" key="4">
    <source>
        <dbReference type="PROSITE" id="PS51350"/>
    </source>
</evidence>
<dbReference type="Gene3D" id="3.30.1340.10">
    <property type="entry name" value="HPr-like"/>
    <property type="match status" value="1"/>
</dbReference>
<dbReference type="RefSeq" id="WP_138193635.1">
    <property type="nucleotide sequence ID" value="NZ_VCIW01000004.1"/>
</dbReference>
<dbReference type="Pfam" id="PF00381">
    <property type="entry name" value="PTS-HPr"/>
    <property type="match status" value="1"/>
</dbReference>
<evidence type="ECO:0000313" key="6">
    <source>
        <dbReference type="Proteomes" id="UP000309676"/>
    </source>
</evidence>
<accession>A0A5R9GH22</accession>
<keyword evidence="3" id="KW-0598">Phosphotransferase system</keyword>
<dbReference type="OrthoDB" id="2619788at2"/>
<dbReference type="GO" id="GO:0005737">
    <property type="term" value="C:cytoplasm"/>
    <property type="evidence" value="ECO:0007669"/>
    <property type="project" value="UniProtKB-SubCell"/>
</dbReference>
<evidence type="ECO:0000256" key="1">
    <source>
        <dbReference type="ARBA" id="ARBA00004496"/>
    </source>
</evidence>
<evidence type="ECO:0000256" key="2">
    <source>
        <dbReference type="ARBA" id="ARBA00022490"/>
    </source>
</evidence>
<name>A0A5R9GH22_9BACL</name>
<evidence type="ECO:0000256" key="3">
    <source>
        <dbReference type="ARBA" id="ARBA00022683"/>
    </source>
</evidence>
<dbReference type="Proteomes" id="UP000309676">
    <property type="component" value="Unassembled WGS sequence"/>
</dbReference>
<keyword evidence="2" id="KW-0963">Cytoplasm</keyword>
<dbReference type="InterPro" id="IPR000032">
    <property type="entry name" value="HPr-like"/>
</dbReference>
<dbReference type="InterPro" id="IPR035895">
    <property type="entry name" value="HPr-like_sf"/>
</dbReference>
<dbReference type="InterPro" id="IPR050399">
    <property type="entry name" value="HPr"/>
</dbReference>
<dbReference type="EMBL" id="VCIW01000004">
    <property type="protein sequence ID" value="TLS52644.1"/>
    <property type="molecule type" value="Genomic_DNA"/>
</dbReference>
<dbReference type="PROSITE" id="PS51350">
    <property type="entry name" value="PTS_HPR_DOM"/>
    <property type="match status" value="1"/>
</dbReference>
<dbReference type="PANTHER" id="PTHR33705">
    <property type="entry name" value="PHOSPHOCARRIER PROTEIN HPR"/>
    <property type="match status" value="1"/>
</dbReference>
<gene>
    <name evidence="5" type="ORF">FE782_08405</name>
</gene>
<organism evidence="5 6">
    <name type="scientific">Paenibacillus antri</name>
    <dbReference type="NCBI Taxonomy" id="2582848"/>
    <lineage>
        <taxon>Bacteria</taxon>
        <taxon>Bacillati</taxon>
        <taxon>Bacillota</taxon>
        <taxon>Bacilli</taxon>
        <taxon>Bacillales</taxon>
        <taxon>Paenibacillaceae</taxon>
        <taxon>Paenibacillus</taxon>
    </lineage>
</organism>